<dbReference type="Pfam" id="PF00828">
    <property type="entry name" value="Ribosomal_L27A"/>
    <property type="match status" value="1"/>
</dbReference>
<dbReference type="GO" id="GO:0006412">
    <property type="term" value="P:translation"/>
    <property type="evidence" value="ECO:0007669"/>
    <property type="project" value="InterPro"/>
</dbReference>
<dbReference type="PANTHER" id="PTHR12934:SF11">
    <property type="entry name" value="LARGE RIBOSOMAL SUBUNIT PROTEIN UL15M"/>
    <property type="match status" value="1"/>
</dbReference>
<organism evidence="7 8">
    <name type="scientific">Ampelomyces quisqualis</name>
    <name type="common">Powdery mildew agent</name>
    <dbReference type="NCBI Taxonomy" id="50730"/>
    <lineage>
        <taxon>Eukaryota</taxon>
        <taxon>Fungi</taxon>
        <taxon>Dikarya</taxon>
        <taxon>Ascomycota</taxon>
        <taxon>Pezizomycotina</taxon>
        <taxon>Dothideomycetes</taxon>
        <taxon>Pleosporomycetidae</taxon>
        <taxon>Pleosporales</taxon>
        <taxon>Pleosporineae</taxon>
        <taxon>Phaeosphaeriaceae</taxon>
        <taxon>Ampelomyces</taxon>
    </lineage>
</organism>
<dbReference type="InterPro" id="IPR030878">
    <property type="entry name" value="Ribosomal_uL15"/>
</dbReference>
<feature type="domain" description="Large ribosomal subunit protein uL15/eL18" evidence="6">
    <location>
        <begin position="120"/>
        <end position="197"/>
    </location>
</feature>
<dbReference type="InterPro" id="IPR005749">
    <property type="entry name" value="Ribosomal_uL15_bac-type"/>
</dbReference>
<dbReference type="GO" id="GO:0005762">
    <property type="term" value="C:mitochondrial large ribosomal subunit"/>
    <property type="evidence" value="ECO:0007669"/>
    <property type="project" value="TreeGrafter"/>
</dbReference>
<dbReference type="EMBL" id="ML979134">
    <property type="protein sequence ID" value="KAF1918556.1"/>
    <property type="molecule type" value="Genomic_DNA"/>
</dbReference>
<dbReference type="InterPro" id="IPR036227">
    <property type="entry name" value="Ribosomal_uL15/eL18_sf"/>
</dbReference>
<evidence type="ECO:0000256" key="1">
    <source>
        <dbReference type="ARBA" id="ARBA00007320"/>
    </source>
</evidence>
<evidence type="ECO:0000259" key="6">
    <source>
        <dbReference type="Pfam" id="PF00828"/>
    </source>
</evidence>
<feature type="chain" id="PRO_5025629970" evidence="5">
    <location>
        <begin position="27"/>
        <end position="338"/>
    </location>
</feature>
<dbReference type="FunFam" id="3.100.10.10:FF:000011">
    <property type="entry name" value="50S ribosomal subunit protein L15"/>
    <property type="match status" value="1"/>
</dbReference>
<sequence>MPPRLQAMRLALSLLSLSSKKAPATAAAVAPFRVPCHGPQQRCASILSSLSDNKGAYNKKIRRGRGPASGKGKTAGRGQKGQHAHGKVPTGFEGGQTPLSITKPERGRGKHNAFKVDMSPINLDRIQSWIDQGRLDPSKPITMKELHTSRCLHGVKRHGVKLLARNPEQLTSAIHIVVSRASAEAIARVEALGGTVTTRFYSPTSIKRVLRGVSHPVVSLQASPDLINLASIAMPDRITPPLVSSLQSATGDEAAKKEALAALMQSLGRRYKYRLPDATGRKDIEYYRDPAHRGYLAYTVKQGESPSLFFKPPGEAKDRKKQSARRDAAKASAENKLF</sequence>
<keyword evidence="8" id="KW-1185">Reference proteome</keyword>
<dbReference type="AlphaFoldDB" id="A0A6A5QVG9"/>
<reference evidence="7" key="1">
    <citation type="journal article" date="2020" name="Stud. Mycol.">
        <title>101 Dothideomycetes genomes: a test case for predicting lifestyles and emergence of pathogens.</title>
        <authorList>
            <person name="Haridas S."/>
            <person name="Albert R."/>
            <person name="Binder M."/>
            <person name="Bloem J."/>
            <person name="Labutti K."/>
            <person name="Salamov A."/>
            <person name="Andreopoulos B."/>
            <person name="Baker S."/>
            <person name="Barry K."/>
            <person name="Bills G."/>
            <person name="Bluhm B."/>
            <person name="Cannon C."/>
            <person name="Castanera R."/>
            <person name="Culley D."/>
            <person name="Daum C."/>
            <person name="Ezra D."/>
            <person name="Gonzalez J."/>
            <person name="Henrissat B."/>
            <person name="Kuo A."/>
            <person name="Liang C."/>
            <person name="Lipzen A."/>
            <person name="Lutzoni F."/>
            <person name="Magnuson J."/>
            <person name="Mondo S."/>
            <person name="Nolan M."/>
            <person name="Ohm R."/>
            <person name="Pangilinan J."/>
            <person name="Park H.-J."/>
            <person name="Ramirez L."/>
            <person name="Alfaro M."/>
            <person name="Sun H."/>
            <person name="Tritt A."/>
            <person name="Yoshinaga Y."/>
            <person name="Zwiers L.-H."/>
            <person name="Turgeon B."/>
            <person name="Goodwin S."/>
            <person name="Spatafora J."/>
            <person name="Crous P."/>
            <person name="Grigoriev I."/>
        </authorList>
    </citation>
    <scope>NUCLEOTIDE SEQUENCE</scope>
    <source>
        <strain evidence="7">HMLAC05119</strain>
    </source>
</reference>
<keyword evidence="2 7" id="KW-0689">Ribosomal protein</keyword>
<feature type="region of interest" description="Disordered" evidence="4">
    <location>
        <begin position="54"/>
        <end position="112"/>
    </location>
</feature>
<dbReference type="SUPFAM" id="SSF52080">
    <property type="entry name" value="Ribosomal proteins L15p and L18e"/>
    <property type="match status" value="1"/>
</dbReference>
<name>A0A6A5QVG9_AMPQU</name>
<evidence type="ECO:0000313" key="8">
    <source>
        <dbReference type="Proteomes" id="UP000800096"/>
    </source>
</evidence>
<protein>
    <submittedName>
        <fullName evidence="7">Ribosomal protein L18e/L15P</fullName>
    </submittedName>
</protein>
<proteinExistence type="inferred from homology"/>
<dbReference type="GO" id="GO:0003735">
    <property type="term" value="F:structural constituent of ribosome"/>
    <property type="evidence" value="ECO:0007669"/>
    <property type="project" value="InterPro"/>
</dbReference>
<gene>
    <name evidence="7" type="ORF">BDU57DRAFT_515417</name>
</gene>
<dbReference type="Gene3D" id="3.100.10.10">
    <property type="match status" value="1"/>
</dbReference>
<dbReference type="InterPro" id="IPR021131">
    <property type="entry name" value="Ribosomal_uL15/eL18"/>
</dbReference>
<dbReference type="HAMAP" id="MF_01341">
    <property type="entry name" value="Ribosomal_uL15"/>
    <property type="match status" value="1"/>
</dbReference>
<accession>A0A6A5QVG9</accession>
<feature type="signal peptide" evidence="5">
    <location>
        <begin position="1"/>
        <end position="26"/>
    </location>
</feature>
<evidence type="ECO:0000256" key="2">
    <source>
        <dbReference type="ARBA" id="ARBA00022980"/>
    </source>
</evidence>
<keyword evidence="3" id="KW-0687">Ribonucleoprotein</keyword>
<feature type="region of interest" description="Disordered" evidence="4">
    <location>
        <begin position="305"/>
        <end position="338"/>
    </location>
</feature>
<evidence type="ECO:0000256" key="5">
    <source>
        <dbReference type="SAM" id="SignalP"/>
    </source>
</evidence>
<dbReference type="Proteomes" id="UP000800096">
    <property type="component" value="Unassembled WGS sequence"/>
</dbReference>
<dbReference type="NCBIfam" id="TIGR01071">
    <property type="entry name" value="rplO_bact"/>
    <property type="match status" value="1"/>
</dbReference>
<evidence type="ECO:0000256" key="4">
    <source>
        <dbReference type="SAM" id="MobiDB-lite"/>
    </source>
</evidence>
<dbReference type="PANTHER" id="PTHR12934">
    <property type="entry name" value="50S RIBOSOMAL PROTEIN L15"/>
    <property type="match status" value="1"/>
</dbReference>
<evidence type="ECO:0000256" key="3">
    <source>
        <dbReference type="ARBA" id="ARBA00023274"/>
    </source>
</evidence>
<evidence type="ECO:0000313" key="7">
    <source>
        <dbReference type="EMBL" id="KAF1918556.1"/>
    </source>
</evidence>
<comment type="similarity">
    <text evidence="1">Belongs to the universal ribosomal protein uL15 family.</text>
</comment>
<keyword evidence="5" id="KW-0732">Signal</keyword>
<dbReference type="OrthoDB" id="361383at2759"/>
<feature type="compositionally biased region" description="Gly residues" evidence="4">
    <location>
        <begin position="67"/>
        <end position="79"/>
    </location>
</feature>